<feature type="binding site" evidence="5 6">
    <location>
        <begin position="167"/>
        <end position="171"/>
    </location>
    <ligand>
        <name>ATP</name>
        <dbReference type="ChEBI" id="CHEBI:30616"/>
    </ligand>
</feature>
<dbReference type="InterPro" id="IPR022415">
    <property type="entry name" value="ATP-guanido_PTrfase_AS"/>
</dbReference>
<sequence>MAKWLDGVGEEKNIAISSRIRLARNIENIRLPQYMDLEDGKKITDIVNNAVNNSDIIESKDFNFYPINSISNIDKEVFVERHLISPDLLRNPQISSFLLKNDETVTIMINEEDHIRIQALLPGLNLEKAWELCSNIDDAIEKNVDYAFDERFGYLTSCPTNVGTGLRASVMLHLPCLVLTGYINNVLQAVNQIGLTVRGLYGEGTSAIGNIFQISNQVTLGESEEEIIKKLKGIVLQIIAKERDSRNTLLNVNKIQIEDKVYRSLGLLQSARIITAKESMDLLSDVRMGIDLGIIENINMEIVNKLIMDIQPASVQKIFKEELNSNVRDIRRGEIIRERLER</sequence>
<organism evidence="9 10">
    <name type="scientific">Gottschalkia purinilytica</name>
    <name type="common">Clostridium purinilyticum</name>
    <dbReference type="NCBI Taxonomy" id="1503"/>
    <lineage>
        <taxon>Bacteria</taxon>
        <taxon>Bacillati</taxon>
        <taxon>Bacillota</taxon>
        <taxon>Tissierellia</taxon>
        <taxon>Tissierellales</taxon>
        <taxon>Gottschalkiaceae</taxon>
        <taxon>Gottschalkia</taxon>
    </lineage>
</organism>
<dbReference type="PATRIC" id="fig|1503.3.peg.38"/>
<keyword evidence="10" id="KW-1185">Reference proteome</keyword>
<name>A0A0L0W8X9_GOTPU</name>
<dbReference type="InterPro" id="IPR000749">
    <property type="entry name" value="ATP-guanido_PTrfase"/>
</dbReference>
<dbReference type="EMBL" id="LGSS01000010">
    <property type="protein sequence ID" value="KNF07984.1"/>
    <property type="molecule type" value="Genomic_DNA"/>
</dbReference>
<dbReference type="STRING" id="1503.CLPU_10c00380"/>
<keyword evidence="4 5" id="KW-0067">ATP-binding</keyword>
<feature type="domain" description="Phosphagen kinase C-terminal" evidence="8">
    <location>
        <begin position="14"/>
        <end position="245"/>
    </location>
</feature>
<proteinExistence type="inferred from homology"/>
<evidence type="ECO:0000256" key="2">
    <source>
        <dbReference type="ARBA" id="ARBA00022741"/>
    </source>
</evidence>
<dbReference type="InterPro" id="IPR022414">
    <property type="entry name" value="ATP-guanido_PTrfase_cat"/>
</dbReference>
<keyword evidence="3 5" id="KW-0418">Kinase</keyword>
<comment type="catalytic activity">
    <reaction evidence="5">
        <text>L-arginyl-[protein] + ATP = N(omega)-phospho-L-arginyl-[protein] + ADP + H(+)</text>
        <dbReference type="Rhea" id="RHEA:43384"/>
        <dbReference type="Rhea" id="RHEA-COMP:10532"/>
        <dbReference type="Rhea" id="RHEA-COMP:10533"/>
        <dbReference type="ChEBI" id="CHEBI:15378"/>
        <dbReference type="ChEBI" id="CHEBI:29965"/>
        <dbReference type="ChEBI" id="CHEBI:30616"/>
        <dbReference type="ChEBI" id="CHEBI:83226"/>
        <dbReference type="ChEBI" id="CHEBI:456216"/>
        <dbReference type="EC" id="2.7.14.1"/>
    </reaction>
</comment>
<dbReference type="InterPro" id="IPR014746">
    <property type="entry name" value="Gln_synth/guanido_kin_cat_dom"/>
</dbReference>
<evidence type="ECO:0000259" key="8">
    <source>
        <dbReference type="PROSITE" id="PS51510"/>
    </source>
</evidence>
<comment type="caution">
    <text evidence="9">The sequence shown here is derived from an EMBL/GenBank/DDBJ whole genome shotgun (WGS) entry which is preliminary data.</text>
</comment>
<dbReference type="GO" id="GO:0004111">
    <property type="term" value="F:creatine kinase activity"/>
    <property type="evidence" value="ECO:0007669"/>
    <property type="project" value="InterPro"/>
</dbReference>
<dbReference type="RefSeq" id="WP_050355635.1">
    <property type="nucleotide sequence ID" value="NZ_LGSS01000010.1"/>
</dbReference>
<feature type="binding site" evidence="5 6">
    <location>
        <position position="116"/>
    </location>
    <ligand>
        <name>ATP</name>
        <dbReference type="ChEBI" id="CHEBI:30616"/>
    </ligand>
</feature>
<dbReference type="GO" id="GO:0005615">
    <property type="term" value="C:extracellular space"/>
    <property type="evidence" value="ECO:0007669"/>
    <property type="project" value="TreeGrafter"/>
</dbReference>
<dbReference type="SUPFAM" id="SSF55931">
    <property type="entry name" value="Glutamine synthetase/guanido kinase"/>
    <property type="match status" value="1"/>
</dbReference>
<evidence type="ECO:0000313" key="9">
    <source>
        <dbReference type="EMBL" id="KNF07984.1"/>
    </source>
</evidence>
<dbReference type="InterPro" id="IPR023660">
    <property type="entry name" value="Arg_Kinase"/>
</dbReference>
<keyword evidence="2 5" id="KW-0547">Nucleotide-binding</keyword>
<dbReference type="CDD" id="cd07930">
    <property type="entry name" value="bacterial_phosphagen_kinase"/>
    <property type="match status" value="1"/>
</dbReference>
<dbReference type="GO" id="GO:1990424">
    <property type="term" value="F:protein arginine kinase activity"/>
    <property type="evidence" value="ECO:0007669"/>
    <property type="project" value="UniProtKB-EC"/>
</dbReference>
<gene>
    <name evidence="5" type="primary">mcsB</name>
    <name evidence="9" type="ORF">CLPU_10c00380</name>
</gene>
<keyword evidence="1 5" id="KW-0808">Transferase</keyword>
<dbReference type="Proteomes" id="UP000037267">
    <property type="component" value="Unassembled WGS sequence"/>
</dbReference>
<dbReference type="GO" id="GO:0005524">
    <property type="term" value="F:ATP binding"/>
    <property type="evidence" value="ECO:0007669"/>
    <property type="project" value="UniProtKB-UniRule"/>
</dbReference>
<dbReference type="PANTHER" id="PTHR11547:SF38">
    <property type="entry name" value="ARGININE KINASE 1-RELATED"/>
    <property type="match status" value="1"/>
</dbReference>
<evidence type="ECO:0000256" key="7">
    <source>
        <dbReference type="RuleBase" id="RU000505"/>
    </source>
</evidence>
<feature type="binding site" evidence="5 6">
    <location>
        <begin position="17"/>
        <end position="21"/>
    </location>
    <ligand>
        <name>ATP</name>
        <dbReference type="ChEBI" id="CHEBI:30616"/>
    </ligand>
</feature>
<evidence type="ECO:0000256" key="3">
    <source>
        <dbReference type="ARBA" id="ARBA00022777"/>
    </source>
</evidence>
<dbReference type="GO" id="GO:0046314">
    <property type="term" value="P:phosphocreatine biosynthetic process"/>
    <property type="evidence" value="ECO:0007669"/>
    <property type="project" value="InterPro"/>
</dbReference>
<evidence type="ECO:0000256" key="6">
    <source>
        <dbReference type="PROSITE-ProRule" id="PRU00843"/>
    </source>
</evidence>
<dbReference type="PROSITE" id="PS00112">
    <property type="entry name" value="PHOSPHAGEN_KINASE"/>
    <property type="match status" value="1"/>
</dbReference>
<protein>
    <recommendedName>
        <fullName evidence="5">Protein-arginine kinase</fullName>
        <ecNumber evidence="5">2.7.14.1</ecNumber>
    </recommendedName>
</protein>
<dbReference type="OrthoDB" id="9791353at2"/>
<feature type="binding site" evidence="5 6">
    <location>
        <position position="82"/>
    </location>
    <ligand>
        <name>ATP</name>
        <dbReference type="ChEBI" id="CHEBI:30616"/>
    </ligand>
</feature>
<accession>A0A0L0W8X9</accession>
<evidence type="ECO:0000313" key="10">
    <source>
        <dbReference type="Proteomes" id="UP000037267"/>
    </source>
</evidence>
<dbReference type="NCBIfam" id="NF002194">
    <property type="entry name" value="PRK01059.1-4"/>
    <property type="match status" value="1"/>
</dbReference>
<dbReference type="Pfam" id="PF00217">
    <property type="entry name" value="ATP-gua_Ptrans"/>
    <property type="match status" value="1"/>
</dbReference>
<comment type="function">
    <text evidence="5">Catalyzes the specific phosphorylation of arginine residues in proteins.</text>
</comment>
<evidence type="ECO:0000256" key="5">
    <source>
        <dbReference type="HAMAP-Rule" id="MF_00602"/>
    </source>
</evidence>
<dbReference type="EC" id="2.7.14.1" evidence="5"/>
<dbReference type="Gene3D" id="3.30.590.10">
    <property type="entry name" value="Glutamine synthetase/guanido kinase, catalytic domain"/>
    <property type="match status" value="1"/>
</dbReference>
<comment type="similarity">
    <text evidence="5 6 7">Belongs to the ATP:guanido phosphotransferase family.</text>
</comment>
<reference evidence="10" key="1">
    <citation type="submission" date="2015-07" db="EMBL/GenBank/DDBJ databases">
        <title>Draft genome sequence of the purine-degrading Gottschalkia purinilyticum DSM 1384 (formerly Clostridium purinilyticum).</title>
        <authorList>
            <person name="Poehlein A."/>
            <person name="Schiel-Bengelsdorf B."/>
            <person name="Bengelsdorf F.R."/>
            <person name="Daniel R."/>
            <person name="Duerre P."/>
        </authorList>
    </citation>
    <scope>NUCLEOTIDE SEQUENCE [LARGE SCALE GENOMIC DNA]</scope>
    <source>
        <strain evidence="10">DSM 1384</strain>
    </source>
</reference>
<evidence type="ECO:0000256" key="4">
    <source>
        <dbReference type="ARBA" id="ARBA00022840"/>
    </source>
</evidence>
<dbReference type="PANTHER" id="PTHR11547">
    <property type="entry name" value="ARGININE OR CREATINE KINASE"/>
    <property type="match status" value="1"/>
</dbReference>
<feature type="binding site" evidence="5 6">
    <location>
        <begin position="198"/>
        <end position="203"/>
    </location>
    <ligand>
        <name>ATP</name>
        <dbReference type="ChEBI" id="CHEBI:30616"/>
    </ligand>
</feature>
<dbReference type="HAMAP" id="MF_00602">
    <property type="entry name" value="Prot_Arg_kinase"/>
    <property type="match status" value="1"/>
</dbReference>
<dbReference type="AlphaFoldDB" id="A0A0L0W8X9"/>
<dbReference type="PROSITE" id="PS51510">
    <property type="entry name" value="PHOSPHAGEN_KINASE_C"/>
    <property type="match status" value="1"/>
</dbReference>
<comment type="caution">
    <text evidence="5">Lacks conserved residue(s) required for the propagation of feature annotation.</text>
</comment>
<evidence type="ECO:0000256" key="1">
    <source>
        <dbReference type="ARBA" id="ARBA00022679"/>
    </source>
</evidence>